<gene>
    <name evidence="1" type="ORF">TEU_00605</name>
</gene>
<dbReference type="GeneID" id="25151930"/>
<evidence type="ECO:0000313" key="2">
    <source>
        <dbReference type="Proteomes" id="UP000029980"/>
    </source>
</evidence>
<dbReference type="OrthoDB" id="97275at2157"/>
<dbReference type="EMBL" id="CP008887">
    <property type="protein sequence ID" value="AIU68955.1"/>
    <property type="molecule type" value="Genomic_DNA"/>
</dbReference>
<organism evidence="1 2">
    <name type="scientific">Thermococcus eurythermalis</name>
    <dbReference type="NCBI Taxonomy" id="1505907"/>
    <lineage>
        <taxon>Archaea</taxon>
        <taxon>Methanobacteriati</taxon>
        <taxon>Methanobacteriota</taxon>
        <taxon>Thermococci</taxon>
        <taxon>Thermococcales</taxon>
        <taxon>Thermococcaceae</taxon>
        <taxon>Thermococcus</taxon>
    </lineage>
</organism>
<accession>A0A097QR64</accession>
<dbReference type="RefSeq" id="WP_050001938.1">
    <property type="nucleotide sequence ID" value="NZ_CP008887.1"/>
</dbReference>
<dbReference type="AlphaFoldDB" id="A0A097QR64"/>
<dbReference type="KEGG" id="teu:TEU_00605"/>
<dbReference type="STRING" id="1505907.TEU_00605"/>
<reference evidence="1 2" key="1">
    <citation type="journal article" date="2015" name="Int. J. Syst. Evol. Microbiol.">
        <title>Thermococcus eurythermalis sp. nov., a conditional piezophilic hyperthermophilic archaeon with a wide temperature range isolated from an oil-immersed chimney in the Guaymas Basin.</title>
        <authorList>
            <person name="Zhao W."/>
            <person name="Zeng X."/>
            <person name="Xiao X."/>
        </authorList>
    </citation>
    <scope>NUCLEOTIDE SEQUENCE [LARGE SCALE GENOMIC DNA]</scope>
    <source>
        <strain evidence="1 2">A501</strain>
    </source>
</reference>
<proteinExistence type="predicted"/>
<name>A0A097QR64_9EURY</name>
<protein>
    <recommendedName>
        <fullName evidence="3">PIN domain-containing protein</fullName>
    </recommendedName>
</protein>
<evidence type="ECO:0008006" key="3">
    <source>
        <dbReference type="Google" id="ProtNLM"/>
    </source>
</evidence>
<dbReference type="HOGENOM" id="CLU_1582976_0_0_2"/>
<dbReference type="Proteomes" id="UP000029980">
    <property type="component" value="Chromosome"/>
</dbReference>
<sequence>MLIVAVVDTNVLRYALEAEKNIRSDKETMTAYEVLIKLLSSDTVILVLNEETAKEYSRHIEAVRQKIRRKRIYPQFFSLLRIIKAKSKKVPVEVHEFTIKGEPVGRKDLHLPNSAKTGALKFNTKKAFVLTFAQDVYRGKEARNGEGVVIYLLNLRNENERKMLEELL</sequence>
<evidence type="ECO:0000313" key="1">
    <source>
        <dbReference type="EMBL" id="AIU68955.1"/>
    </source>
</evidence>
<keyword evidence="2" id="KW-1185">Reference proteome</keyword>